<evidence type="ECO:0000313" key="7">
    <source>
        <dbReference type="EMBL" id="KIM92263.1"/>
    </source>
</evidence>
<dbReference type="PROSITE" id="PS50089">
    <property type="entry name" value="ZF_RING_2"/>
    <property type="match status" value="1"/>
</dbReference>
<dbReference type="InterPro" id="IPR047134">
    <property type="entry name" value="RNF4"/>
</dbReference>
<feature type="compositionally biased region" description="Basic and acidic residues" evidence="5">
    <location>
        <begin position="441"/>
        <end position="453"/>
    </location>
</feature>
<feature type="compositionally biased region" description="Acidic residues" evidence="5">
    <location>
        <begin position="461"/>
        <end position="485"/>
    </location>
</feature>
<dbReference type="Gene3D" id="3.30.40.10">
    <property type="entry name" value="Zinc/RING finger domain, C3HC4 (zinc finger)"/>
    <property type="match status" value="1"/>
</dbReference>
<feature type="compositionally biased region" description="Basic and acidic residues" evidence="5">
    <location>
        <begin position="26"/>
        <end position="35"/>
    </location>
</feature>
<protein>
    <recommendedName>
        <fullName evidence="6">RING-type domain-containing protein</fullName>
    </recommendedName>
</protein>
<dbReference type="STRING" id="765440.A0A0C3C0A8"/>
<accession>A0A0C3C0A8</accession>
<dbReference type="Pfam" id="PF13445">
    <property type="entry name" value="zf-RING_UBOX"/>
    <property type="match status" value="1"/>
</dbReference>
<feature type="compositionally biased region" description="Polar residues" evidence="5">
    <location>
        <begin position="112"/>
        <end position="122"/>
    </location>
</feature>
<gene>
    <name evidence="7" type="ORF">PILCRDRAFT_117286</name>
</gene>
<dbReference type="SUPFAM" id="SSF57850">
    <property type="entry name" value="RING/U-box"/>
    <property type="match status" value="1"/>
</dbReference>
<dbReference type="PANTHER" id="PTHR23041:SF78">
    <property type="entry name" value="E3 UBIQUITIN-PROTEIN LIGASE RNF4"/>
    <property type="match status" value="1"/>
</dbReference>
<keyword evidence="2 4" id="KW-0863">Zinc-finger</keyword>
<feature type="compositionally biased region" description="Polar residues" evidence="5">
    <location>
        <begin position="43"/>
        <end position="59"/>
    </location>
</feature>
<dbReference type="InterPro" id="IPR027370">
    <property type="entry name" value="Znf-RING_euk"/>
</dbReference>
<evidence type="ECO:0000256" key="3">
    <source>
        <dbReference type="ARBA" id="ARBA00022833"/>
    </source>
</evidence>
<feature type="compositionally biased region" description="Basic and acidic residues" evidence="5">
    <location>
        <begin position="80"/>
        <end position="91"/>
    </location>
</feature>
<reference evidence="8" key="2">
    <citation type="submission" date="2015-01" db="EMBL/GenBank/DDBJ databases">
        <title>Evolutionary Origins and Diversification of the Mycorrhizal Mutualists.</title>
        <authorList>
            <consortium name="DOE Joint Genome Institute"/>
            <consortium name="Mycorrhizal Genomics Consortium"/>
            <person name="Kohler A."/>
            <person name="Kuo A."/>
            <person name="Nagy L.G."/>
            <person name="Floudas D."/>
            <person name="Copeland A."/>
            <person name="Barry K.W."/>
            <person name="Cichocki N."/>
            <person name="Veneault-Fourrey C."/>
            <person name="LaButti K."/>
            <person name="Lindquist E.A."/>
            <person name="Lipzen A."/>
            <person name="Lundell T."/>
            <person name="Morin E."/>
            <person name="Murat C."/>
            <person name="Riley R."/>
            <person name="Ohm R."/>
            <person name="Sun H."/>
            <person name="Tunlid A."/>
            <person name="Henrissat B."/>
            <person name="Grigoriev I.V."/>
            <person name="Hibbett D.S."/>
            <person name="Martin F."/>
        </authorList>
    </citation>
    <scope>NUCLEOTIDE SEQUENCE [LARGE SCALE GENOMIC DNA]</scope>
    <source>
        <strain evidence="8">F 1598</strain>
    </source>
</reference>
<feature type="domain" description="RING-type" evidence="6">
    <location>
        <begin position="189"/>
        <end position="242"/>
    </location>
</feature>
<feature type="compositionally biased region" description="Basic and acidic residues" evidence="5">
    <location>
        <begin position="124"/>
        <end position="146"/>
    </location>
</feature>
<feature type="region of interest" description="Disordered" evidence="5">
    <location>
        <begin position="512"/>
        <end position="568"/>
    </location>
</feature>
<keyword evidence="1" id="KW-0479">Metal-binding</keyword>
<evidence type="ECO:0000256" key="5">
    <source>
        <dbReference type="SAM" id="MobiDB-lite"/>
    </source>
</evidence>
<name>A0A0C3C0A8_PILCF</name>
<evidence type="ECO:0000256" key="2">
    <source>
        <dbReference type="ARBA" id="ARBA00022771"/>
    </source>
</evidence>
<evidence type="ECO:0000313" key="8">
    <source>
        <dbReference type="Proteomes" id="UP000054166"/>
    </source>
</evidence>
<dbReference type="SMART" id="SM00184">
    <property type="entry name" value="RING"/>
    <property type="match status" value="1"/>
</dbReference>
<feature type="region of interest" description="Disordered" evidence="5">
    <location>
        <begin position="1"/>
        <end position="155"/>
    </location>
</feature>
<proteinExistence type="predicted"/>
<dbReference type="EMBL" id="KN832970">
    <property type="protein sequence ID" value="KIM92263.1"/>
    <property type="molecule type" value="Genomic_DNA"/>
</dbReference>
<evidence type="ECO:0000259" key="6">
    <source>
        <dbReference type="PROSITE" id="PS50089"/>
    </source>
</evidence>
<keyword evidence="3" id="KW-0862">Zinc</keyword>
<sequence>MSSGTLSSSPGPSTLQQNSKRALSSHSRDAEDRLAKKSRTTSEEPSLTIRESSANTNSTAKDKKKRQRKKKRKVSVVVIEDGHARIKDSSHRGVSGALVSLTHPSPVKLGESSRSQSKSTVLANDERDVEEAVHGSKDKGKGKAVEPDEPNTPSAEQEIARLIKELAFKNELIEKHQTTLTQTQQSITCQVCLELMYNPYALSPCGHLACYDCLLGWFKATPEDQPDPPPVLVRKKTCPHCRAAITDRPVQVWGVKSIVSCFAKSGLLQGSFLSADEAAEASGNGAVVGEGKDPWDGIFRRKQRGGRGATRERLNDFDLQRDIFDGSEDERGAGILDDEDGGVYRCYDCLHEIWDGLCSNCGRAYPNFDGDEDDGDFYLESDEDDFGDDGDDVGLRWMAQAHLDFHHALGFDDHQQPPQQHEEEGPHDDIQARLIDIEAERAADEGREPDFRAELPFVGSEGDDDDDDDGEEEEYEGSFIDDENDVGIPARHLVASSLPPLLRRSRTEIIELSSGSDDDEFPAHRSRRPLSASASARRGGGGRGRGRASSSPIEVSDDEDEVQEAYWR</sequence>
<dbReference type="InParanoid" id="A0A0C3C0A8"/>
<feature type="compositionally biased region" description="Basic residues" evidence="5">
    <location>
        <begin position="62"/>
        <end position="74"/>
    </location>
</feature>
<dbReference type="GO" id="GO:0008270">
    <property type="term" value="F:zinc ion binding"/>
    <property type="evidence" value="ECO:0007669"/>
    <property type="project" value="UniProtKB-KW"/>
</dbReference>
<evidence type="ECO:0000256" key="1">
    <source>
        <dbReference type="ARBA" id="ARBA00022723"/>
    </source>
</evidence>
<feature type="compositionally biased region" description="Low complexity" evidence="5">
    <location>
        <begin position="1"/>
        <end position="17"/>
    </location>
</feature>
<dbReference type="PANTHER" id="PTHR23041">
    <property type="entry name" value="RING FINGER DOMAIN-CONTAINING"/>
    <property type="match status" value="1"/>
</dbReference>
<dbReference type="HOGENOM" id="CLU_018730_0_0_1"/>
<dbReference type="InterPro" id="IPR013083">
    <property type="entry name" value="Znf_RING/FYVE/PHD"/>
</dbReference>
<dbReference type="OrthoDB" id="3269051at2759"/>
<reference evidence="7 8" key="1">
    <citation type="submission" date="2014-04" db="EMBL/GenBank/DDBJ databases">
        <authorList>
            <consortium name="DOE Joint Genome Institute"/>
            <person name="Kuo A."/>
            <person name="Tarkka M."/>
            <person name="Buscot F."/>
            <person name="Kohler A."/>
            <person name="Nagy L.G."/>
            <person name="Floudas D."/>
            <person name="Copeland A."/>
            <person name="Barry K.W."/>
            <person name="Cichocki N."/>
            <person name="Veneault-Fourrey C."/>
            <person name="LaButti K."/>
            <person name="Lindquist E.A."/>
            <person name="Lipzen A."/>
            <person name="Lundell T."/>
            <person name="Morin E."/>
            <person name="Murat C."/>
            <person name="Sun H."/>
            <person name="Tunlid A."/>
            <person name="Henrissat B."/>
            <person name="Grigoriev I.V."/>
            <person name="Hibbett D.S."/>
            <person name="Martin F."/>
            <person name="Nordberg H.P."/>
            <person name="Cantor M.N."/>
            <person name="Hua S.X."/>
        </authorList>
    </citation>
    <scope>NUCLEOTIDE SEQUENCE [LARGE SCALE GENOMIC DNA]</scope>
    <source>
        <strain evidence="7 8">F 1598</strain>
    </source>
</reference>
<feature type="compositionally biased region" description="Acidic residues" evidence="5">
    <location>
        <begin position="555"/>
        <end position="568"/>
    </location>
</feature>
<dbReference type="Proteomes" id="UP000054166">
    <property type="component" value="Unassembled WGS sequence"/>
</dbReference>
<dbReference type="AlphaFoldDB" id="A0A0C3C0A8"/>
<evidence type="ECO:0000256" key="4">
    <source>
        <dbReference type="PROSITE-ProRule" id="PRU00175"/>
    </source>
</evidence>
<dbReference type="InterPro" id="IPR001841">
    <property type="entry name" value="Znf_RING"/>
</dbReference>
<organism evidence="7 8">
    <name type="scientific">Piloderma croceum (strain F 1598)</name>
    <dbReference type="NCBI Taxonomy" id="765440"/>
    <lineage>
        <taxon>Eukaryota</taxon>
        <taxon>Fungi</taxon>
        <taxon>Dikarya</taxon>
        <taxon>Basidiomycota</taxon>
        <taxon>Agaricomycotina</taxon>
        <taxon>Agaricomycetes</taxon>
        <taxon>Agaricomycetidae</taxon>
        <taxon>Atheliales</taxon>
        <taxon>Atheliaceae</taxon>
        <taxon>Piloderma</taxon>
    </lineage>
</organism>
<feature type="region of interest" description="Disordered" evidence="5">
    <location>
        <begin position="441"/>
        <end position="487"/>
    </location>
</feature>
<keyword evidence="8" id="KW-1185">Reference proteome</keyword>